<feature type="transmembrane region" description="Helical" evidence="10">
    <location>
        <begin position="94"/>
        <end position="115"/>
    </location>
</feature>
<keyword evidence="6" id="KW-0029">Amino-acid transport</keyword>
<name>A0A381ZW16_9ZZZZ</name>
<evidence type="ECO:0008006" key="12">
    <source>
        <dbReference type="Google" id="ProtNLM"/>
    </source>
</evidence>
<comment type="similarity">
    <text evidence="9">Belongs to the binding-protein-dependent transport system permease family. LivHM subfamily.</text>
</comment>
<dbReference type="PANTHER" id="PTHR11795:SF371">
    <property type="entry name" value="HIGH-AFFINITY BRANCHED-CHAIN AMINO ACID TRANSPORT SYSTEM PERMEASE PROTEIN LIVH"/>
    <property type="match status" value="1"/>
</dbReference>
<feature type="transmembrane region" description="Helical" evidence="10">
    <location>
        <begin position="263"/>
        <end position="281"/>
    </location>
</feature>
<evidence type="ECO:0000256" key="4">
    <source>
        <dbReference type="ARBA" id="ARBA00022519"/>
    </source>
</evidence>
<dbReference type="Pfam" id="PF02653">
    <property type="entry name" value="BPD_transp_2"/>
    <property type="match status" value="1"/>
</dbReference>
<organism evidence="11">
    <name type="scientific">marine metagenome</name>
    <dbReference type="NCBI Taxonomy" id="408172"/>
    <lineage>
        <taxon>unclassified sequences</taxon>
        <taxon>metagenomes</taxon>
        <taxon>ecological metagenomes</taxon>
    </lineage>
</organism>
<keyword evidence="4" id="KW-0997">Cell inner membrane</keyword>
<evidence type="ECO:0000256" key="9">
    <source>
        <dbReference type="ARBA" id="ARBA00037998"/>
    </source>
</evidence>
<dbReference type="InterPro" id="IPR052157">
    <property type="entry name" value="BCAA_transport_permease"/>
</dbReference>
<dbReference type="GO" id="GO:0015190">
    <property type="term" value="F:L-leucine transmembrane transporter activity"/>
    <property type="evidence" value="ECO:0007669"/>
    <property type="project" value="TreeGrafter"/>
</dbReference>
<dbReference type="CDD" id="cd06582">
    <property type="entry name" value="TM_PBP1_LivH_like"/>
    <property type="match status" value="1"/>
</dbReference>
<keyword evidence="5 10" id="KW-0812">Transmembrane</keyword>
<dbReference type="EMBL" id="UINC01022759">
    <property type="protein sequence ID" value="SVA93042.1"/>
    <property type="molecule type" value="Genomic_DNA"/>
</dbReference>
<evidence type="ECO:0000256" key="6">
    <source>
        <dbReference type="ARBA" id="ARBA00022970"/>
    </source>
</evidence>
<evidence type="ECO:0000256" key="5">
    <source>
        <dbReference type="ARBA" id="ARBA00022692"/>
    </source>
</evidence>
<dbReference type="GO" id="GO:0005304">
    <property type="term" value="F:L-valine transmembrane transporter activity"/>
    <property type="evidence" value="ECO:0007669"/>
    <property type="project" value="TreeGrafter"/>
</dbReference>
<sequence>VVELLQNLIDGLGRGSIYALLALGVAVIFGVMHLLNFAHGELITVSGYAAFWAIEAGWSWTLTVPLVIAVSVLTSLVIERVAFSRVRGADQFTLLLTSFGVHFVVFAIFLLYVSASVKTFARPGWVTDTYALGPLRVEVFDTVVIAITLATLAGTTFVLQRTTFGLSLRAAAADFDTARLMGVRSDSVIRGAFALSGLLAGIASVFWLMRAGSTVPSAGIDPMLKGVLAALIGGLGSLRGAVVGGFALGMAEVILRSRLPDSVASLTEGVVFLLIALLFIFRPQGLVSVDHAERV</sequence>
<keyword evidence="8 10" id="KW-0472">Membrane</keyword>
<evidence type="ECO:0000256" key="10">
    <source>
        <dbReference type="SAM" id="Phobius"/>
    </source>
</evidence>
<evidence type="ECO:0000256" key="8">
    <source>
        <dbReference type="ARBA" id="ARBA00023136"/>
    </source>
</evidence>
<keyword evidence="3" id="KW-1003">Cell membrane</keyword>
<feature type="transmembrane region" description="Helical" evidence="10">
    <location>
        <begin position="17"/>
        <end position="38"/>
    </location>
</feature>
<dbReference type="GO" id="GO:1903806">
    <property type="term" value="P:L-isoleucine import across plasma membrane"/>
    <property type="evidence" value="ECO:0007669"/>
    <property type="project" value="TreeGrafter"/>
</dbReference>
<feature type="non-terminal residue" evidence="11">
    <location>
        <position position="1"/>
    </location>
</feature>
<feature type="transmembrane region" description="Helical" evidence="10">
    <location>
        <begin position="135"/>
        <end position="159"/>
    </location>
</feature>
<dbReference type="InterPro" id="IPR001851">
    <property type="entry name" value="ABC_transp_permease"/>
</dbReference>
<reference evidence="11" key="1">
    <citation type="submission" date="2018-05" db="EMBL/GenBank/DDBJ databases">
        <authorList>
            <person name="Lanie J.A."/>
            <person name="Ng W.-L."/>
            <person name="Kazmierczak K.M."/>
            <person name="Andrzejewski T.M."/>
            <person name="Davidsen T.M."/>
            <person name="Wayne K.J."/>
            <person name="Tettelin H."/>
            <person name="Glass J.I."/>
            <person name="Rusch D."/>
            <person name="Podicherti R."/>
            <person name="Tsui H.-C.T."/>
            <person name="Winkler M.E."/>
        </authorList>
    </citation>
    <scope>NUCLEOTIDE SEQUENCE</scope>
</reference>
<dbReference type="GO" id="GO:0015192">
    <property type="term" value="F:L-phenylalanine transmembrane transporter activity"/>
    <property type="evidence" value="ECO:0007669"/>
    <property type="project" value="TreeGrafter"/>
</dbReference>
<dbReference type="GO" id="GO:0015808">
    <property type="term" value="P:L-alanine transport"/>
    <property type="evidence" value="ECO:0007669"/>
    <property type="project" value="TreeGrafter"/>
</dbReference>
<evidence type="ECO:0000256" key="7">
    <source>
        <dbReference type="ARBA" id="ARBA00022989"/>
    </source>
</evidence>
<dbReference type="GO" id="GO:0042941">
    <property type="term" value="P:D-alanine transmembrane transport"/>
    <property type="evidence" value="ECO:0007669"/>
    <property type="project" value="TreeGrafter"/>
</dbReference>
<keyword evidence="7 10" id="KW-1133">Transmembrane helix</keyword>
<evidence type="ECO:0000256" key="1">
    <source>
        <dbReference type="ARBA" id="ARBA00004651"/>
    </source>
</evidence>
<comment type="subcellular location">
    <subcellularLocation>
        <location evidence="1">Cell membrane</location>
        <topology evidence="1">Multi-pass membrane protein</topology>
    </subcellularLocation>
</comment>
<dbReference type="GO" id="GO:0005886">
    <property type="term" value="C:plasma membrane"/>
    <property type="evidence" value="ECO:0007669"/>
    <property type="project" value="UniProtKB-SubCell"/>
</dbReference>
<dbReference type="GO" id="GO:0015188">
    <property type="term" value="F:L-isoleucine transmembrane transporter activity"/>
    <property type="evidence" value="ECO:0007669"/>
    <property type="project" value="TreeGrafter"/>
</dbReference>
<keyword evidence="2" id="KW-0813">Transport</keyword>
<dbReference type="PANTHER" id="PTHR11795">
    <property type="entry name" value="BRANCHED-CHAIN AMINO ACID TRANSPORT SYSTEM PERMEASE PROTEIN LIVH"/>
    <property type="match status" value="1"/>
</dbReference>
<protein>
    <recommendedName>
        <fullName evidence="12">Branched-chain amino acid ABC transporter permease</fullName>
    </recommendedName>
</protein>
<feature type="transmembrane region" description="Helical" evidence="10">
    <location>
        <begin position="188"/>
        <end position="208"/>
    </location>
</feature>
<evidence type="ECO:0000256" key="2">
    <source>
        <dbReference type="ARBA" id="ARBA00022448"/>
    </source>
</evidence>
<evidence type="ECO:0000313" key="11">
    <source>
        <dbReference type="EMBL" id="SVA93042.1"/>
    </source>
</evidence>
<accession>A0A381ZW16</accession>
<dbReference type="AlphaFoldDB" id="A0A381ZW16"/>
<proteinExistence type="inferred from homology"/>
<feature type="transmembrane region" description="Helical" evidence="10">
    <location>
        <begin position="58"/>
        <end position="82"/>
    </location>
</feature>
<feature type="transmembrane region" description="Helical" evidence="10">
    <location>
        <begin position="228"/>
        <end position="251"/>
    </location>
</feature>
<gene>
    <name evidence="11" type="ORF">METZ01_LOCUS145896</name>
</gene>
<evidence type="ECO:0000256" key="3">
    <source>
        <dbReference type="ARBA" id="ARBA00022475"/>
    </source>
</evidence>